<dbReference type="InterPro" id="IPR001357">
    <property type="entry name" value="BRCT_dom"/>
</dbReference>
<name>A0ABR4JQ65_9EURO</name>
<dbReference type="PANTHER" id="PTHR14625">
    <property type="entry name" value="MICROCEPHALIN"/>
    <property type="match status" value="1"/>
</dbReference>
<dbReference type="Proteomes" id="UP001610446">
    <property type="component" value="Unassembled WGS sequence"/>
</dbReference>
<protein>
    <recommendedName>
        <fullName evidence="2">BRCT domain-containing protein</fullName>
    </recommendedName>
</protein>
<feature type="compositionally biased region" description="Acidic residues" evidence="1">
    <location>
        <begin position="239"/>
        <end position="251"/>
    </location>
</feature>
<feature type="compositionally biased region" description="Polar residues" evidence="1">
    <location>
        <begin position="1292"/>
        <end position="1309"/>
    </location>
</feature>
<sequence length="1435" mass="156370">MARAAVIPPASPPKRATRGRAKGTGTKTSTANASKQAGKVTKAALAADARRKNARTVTTTTTAAAAATEDSQSESESEETDDEIGVIDNMSRGKTGPGSRGKPANSSTATGRGRPKAMAMAMAVDMESESENDDDELAQWDVPKRRAGRKPKAAAKEGAAKATTTTSRPRGRPKGTKVKTTSRSEEDILKENTRRNALSGDSDELSSSQGPTEIFIKTSSAILRDPAKKKKTVTFQELSESDISESDEDINEPTLPTRRRRGTIVAKDQDGLGAKPVRKAPAASTRGRKPAAAKKGGAKPLSPKKATQVAKAISSYASSDGEDELNGEKDAIKLVVHSPQKHAVNTALNSPVRRINFTPSKPSKTLDENGEPNLPPPKAFDFGESQFMSSPARRPPPSPFHFTLKETPKRAGLSFQESARPVTRPGSPQTQNSPLRLSPKKANLGTPARGSLFLPDGNGVPAQPNFTPARDSPLKTSPKKGIFGTSFSSSQQPQQQAPTPFKTSLLMSPAKKVSTPFKSSINRAPSSLAKERRIQDDSDDETVSMYEPSPLRGQSMERPIDFEAEEDREEEISSDDYDIDTLPQEHPANAQSEYSEDEAAQSHPAESGEDEEYESSPEDEVAPLQVEDLAQDEGNLDDDIEDVDQAADESEVDDLHMPSATEDVEQQDHEPTLKDIYMEHLSQEEDQEDQEELELAAGLQEGPVAEESVRRTSTFKFTPFEGLEDVFTESPLKESAEKVNIMAEAEAVDDPTPSEDEELAELEMSTYREKYQKESTPLEAVDEDLVSSGPVQPYEVEEVADTPFINLLLTHWAPTLPLADVLEVPASPVVETETTSLDVQPETRDATPAESVHEPLSKHSTPILGKKETRSVPNRGPRFTLLAEQLSQWKASSPAKAEEIRPRRRGVFSLAGRRSDASSVTPRAVTTPRARGTDILANAPSLPRTTPRTRIFSAPIPVTSPEIDENEEEPVADENVELETPTREPMAEITHETPALAVFEEEIRDEPEQDKPTVDYPALVPEDDKENQIFSSPAPAPATPVESLPLSMQTFHTVSKVPLKPEGEISPLKICRKRGRSLSITSPVRSSPRLRNFVLPPPGQVVPDSPPRKSPRLQEGSVRRQTRESPSKPAEPQRPRSRTPSRPASPSKTPRKQVAAYNYCLRGAVVYVDVHTTEGEDASGLFVEALQEMGARCVKNWSWNPRASLSPEETVEPKESRVGITHVVFKDGGVRTLEKVRAAAGLVKCVGVGWVLDCESANKWLDETPYAVDSSIIPRGGAKRRKSMEPRALANVNGTLVKNNAPSISSTNRRQSEAARNASRSTTPVPHKNDRSTPETTTRKNEPDYKFWQTPRTPSAAALGFNMDSIGMSPATPFYLSQRSKLVQQTCPPKQTRQGLFSKSGFEDEATSQRLKAKLEAARRKSLAFKPAVGSPLVE</sequence>
<feature type="region of interest" description="Disordered" evidence="1">
    <location>
        <begin position="1079"/>
        <end position="1151"/>
    </location>
</feature>
<feature type="compositionally biased region" description="Basic and acidic residues" evidence="1">
    <location>
        <begin position="1327"/>
        <end position="1345"/>
    </location>
</feature>
<feature type="compositionally biased region" description="Low complexity" evidence="1">
    <location>
        <begin position="293"/>
        <end position="306"/>
    </location>
</feature>
<feature type="compositionally biased region" description="Basic and acidic residues" evidence="1">
    <location>
        <begin position="841"/>
        <end position="857"/>
    </location>
</feature>
<gene>
    <name evidence="3" type="ORF">BJY01DRAFT_5844</name>
</gene>
<feature type="compositionally biased region" description="Polar residues" evidence="1">
    <location>
        <begin position="516"/>
        <end position="525"/>
    </location>
</feature>
<dbReference type="PROSITE" id="PS50172">
    <property type="entry name" value="BRCT"/>
    <property type="match status" value="1"/>
</dbReference>
<dbReference type="CDD" id="cd17716">
    <property type="entry name" value="BRCT_microcephalin_rpt1"/>
    <property type="match status" value="1"/>
</dbReference>
<feature type="compositionally biased region" description="Acidic residues" evidence="1">
    <location>
        <begin position="71"/>
        <end position="85"/>
    </location>
</feature>
<dbReference type="EMBL" id="JBFXLU010000102">
    <property type="protein sequence ID" value="KAL2842175.1"/>
    <property type="molecule type" value="Genomic_DNA"/>
</dbReference>
<feature type="region of interest" description="Disordered" evidence="1">
    <location>
        <begin position="338"/>
        <end position="694"/>
    </location>
</feature>
<feature type="compositionally biased region" description="Basic and acidic residues" evidence="1">
    <location>
        <begin position="1117"/>
        <end position="1134"/>
    </location>
</feature>
<feature type="compositionally biased region" description="Acidic residues" evidence="1">
    <location>
        <begin position="684"/>
        <end position="694"/>
    </location>
</feature>
<feature type="compositionally biased region" description="Acidic residues" evidence="1">
    <location>
        <begin position="126"/>
        <end position="138"/>
    </location>
</feature>
<feature type="region of interest" description="Disordered" evidence="1">
    <location>
        <begin position="225"/>
        <end position="325"/>
    </location>
</feature>
<dbReference type="Gene3D" id="3.40.50.10190">
    <property type="entry name" value="BRCT domain"/>
    <property type="match status" value="1"/>
</dbReference>
<feature type="compositionally biased region" description="Acidic residues" evidence="1">
    <location>
        <begin position="629"/>
        <end position="652"/>
    </location>
</feature>
<feature type="compositionally biased region" description="Low complexity" evidence="1">
    <location>
        <begin position="486"/>
        <end position="496"/>
    </location>
</feature>
<evidence type="ECO:0000313" key="3">
    <source>
        <dbReference type="EMBL" id="KAL2842175.1"/>
    </source>
</evidence>
<evidence type="ECO:0000313" key="4">
    <source>
        <dbReference type="Proteomes" id="UP001610446"/>
    </source>
</evidence>
<accession>A0ABR4JQ65</accession>
<feature type="compositionally biased region" description="Polar residues" evidence="1">
    <location>
        <begin position="426"/>
        <end position="435"/>
    </location>
</feature>
<dbReference type="SUPFAM" id="SSF52113">
    <property type="entry name" value="BRCT domain"/>
    <property type="match status" value="1"/>
</dbReference>
<feature type="compositionally biased region" description="Polar residues" evidence="1">
    <location>
        <begin position="497"/>
        <end position="506"/>
    </location>
</feature>
<feature type="compositionally biased region" description="Acidic residues" evidence="1">
    <location>
        <begin position="607"/>
        <end position="621"/>
    </location>
</feature>
<feature type="region of interest" description="Disordered" evidence="1">
    <location>
        <begin position="832"/>
        <end position="860"/>
    </location>
</feature>
<feature type="domain" description="BRCT" evidence="2">
    <location>
        <begin position="1221"/>
        <end position="1268"/>
    </location>
</feature>
<feature type="region of interest" description="Disordered" evidence="1">
    <location>
        <begin position="1"/>
        <end position="212"/>
    </location>
</feature>
<feature type="compositionally biased region" description="Low complexity" evidence="1">
    <location>
        <begin position="23"/>
        <end position="47"/>
    </location>
</feature>
<dbReference type="InterPro" id="IPR022047">
    <property type="entry name" value="Microcephalin-like"/>
</dbReference>
<feature type="compositionally biased region" description="Basic and acidic residues" evidence="1">
    <location>
        <begin position="182"/>
        <end position="194"/>
    </location>
</feature>
<reference evidence="3 4" key="1">
    <citation type="submission" date="2024-07" db="EMBL/GenBank/DDBJ databases">
        <title>Section-level genome sequencing and comparative genomics of Aspergillus sections Usti and Cavernicolus.</title>
        <authorList>
            <consortium name="Lawrence Berkeley National Laboratory"/>
            <person name="Nybo J.L."/>
            <person name="Vesth T.C."/>
            <person name="Theobald S."/>
            <person name="Frisvad J.C."/>
            <person name="Larsen T.O."/>
            <person name="Kjaerboelling I."/>
            <person name="Rothschild-Mancinelli K."/>
            <person name="Lyhne E.K."/>
            <person name="Kogle M.E."/>
            <person name="Barry K."/>
            <person name="Clum A."/>
            <person name="Na H."/>
            <person name="Ledsgaard L."/>
            <person name="Lin J."/>
            <person name="Lipzen A."/>
            <person name="Kuo A."/>
            <person name="Riley R."/>
            <person name="Mondo S."/>
            <person name="Labutti K."/>
            <person name="Haridas S."/>
            <person name="Pangalinan J."/>
            <person name="Salamov A.A."/>
            <person name="Simmons B.A."/>
            <person name="Magnuson J.K."/>
            <person name="Chen J."/>
            <person name="Drula E."/>
            <person name="Henrissat B."/>
            <person name="Wiebenga A."/>
            <person name="Lubbers R.J."/>
            <person name="Gomes A.C."/>
            <person name="Makela M.R."/>
            <person name="Stajich J."/>
            <person name="Grigoriev I.V."/>
            <person name="Mortensen U.H."/>
            <person name="De Vries R.P."/>
            <person name="Baker S.E."/>
            <person name="Andersen M.R."/>
        </authorList>
    </citation>
    <scope>NUCLEOTIDE SEQUENCE [LARGE SCALE GENOMIC DNA]</scope>
    <source>
        <strain evidence="3 4">CBS 123904</strain>
    </source>
</reference>
<evidence type="ECO:0000256" key="1">
    <source>
        <dbReference type="SAM" id="MobiDB-lite"/>
    </source>
</evidence>
<feature type="region of interest" description="Disordered" evidence="1">
    <location>
        <begin position="1275"/>
        <end position="1350"/>
    </location>
</feature>
<feature type="compositionally biased region" description="Low complexity" evidence="1">
    <location>
        <begin position="1138"/>
        <end position="1148"/>
    </location>
</feature>
<dbReference type="PANTHER" id="PTHR14625:SF3">
    <property type="entry name" value="MICROCEPHALIN"/>
    <property type="match status" value="1"/>
</dbReference>
<keyword evidence="4" id="KW-1185">Reference proteome</keyword>
<dbReference type="InterPro" id="IPR036420">
    <property type="entry name" value="BRCT_dom_sf"/>
</dbReference>
<comment type="caution">
    <text evidence="3">The sequence shown here is derived from an EMBL/GenBank/DDBJ whole genome shotgun (WGS) entry which is preliminary data.</text>
</comment>
<organism evidence="3 4">
    <name type="scientific">Aspergillus pseudoustus</name>
    <dbReference type="NCBI Taxonomy" id="1810923"/>
    <lineage>
        <taxon>Eukaryota</taxon>
        <taxon>Fungi</taxon>
        <taxon>Dikarya</taxon>
        <taxon>Ascomycota</taxon>
        <taxon>Pezizomycotina</taxon>
        <taxon>Eurotiomycetes</taxon>
        <taxon>Eurotiomycetidae</taxon>
        <taxon>Eurotiales</taxon>
        <taxon>Aspergillaceae</taxon>
        <taxon>Aspergillus</taxon>
        <taxon>Aspergillus subgen. Nidulantes</taxon>
    </lineage>
</organism>
<evidence type="ECO:0000259" key="2">
    <source>
        <dbReference type="PROSITE" id="PS50172"/>
    </source>
</evidence>
<feature type="compositionally biased region" description="Low complexity" evidence="1">
    <location>
        <begin position="58"/>
        <end position="70"/>
    </location>
</feature>
<feature type="compositionally biased region" description="Acidic residues" evidence="1">
    <location>
        <begin position="562"/>
        <end position="579"/>
    </location>
</feature>
<feature type="compositionally biased region" description="Basic and acidic residues" evidence="1">
    <location>
        <begin position="666"/>
        <end position="683"/>
    </location>
</feature>
<proteinExistence type="predicted"/>